<accession>A0A8H4R6V2</accession>
<organism evidence="1 2">
    <name type="scientific">Agrocybe pediades</name>
    <dbReference type="NCBI Taxonomy" id="84607"/>
    <lineage>
        <taxon>Eukaryota</taxon>
        <taxon>Fungi</taxon>
        <taxon>Dikarya</taxon>
        <taxon>Basidiomycota</taxon>
        <taxon>Agaricomycotina</taxon>
        <taxon>Agaricomycetes</taxon>
        <taxon>Agaricomycetidae</taxon>
        <taxon>Agaricales</taxon>
        <taxon>Agaricineae</taxon>
        <taxon>Strophariaceae</taxon>
        <taxon>Agrocybe</taxon>
    </lineage>
</organism>
<dbReference type="AlphaFoldDB" id="A0A8H4R6V2"/>
<reference evidence="1 2" key="1">
    <citation type="submission" date="2019-12" db="EMBL/GenBank/DDBJ databases">
        <authorList>
            <person name="Floudas D."/>
            <person name="Bentzer J."/>
            <person name="Ahren D."/>
            <person name="Johansson T."/>
            <person name="Persson P."/>
            <person name="Tunlid A."/>
        </authorList>
    </citation>
    <scope>NUCLEOTIDE SEQUENCE [LARGE SCALE GENOMIC DNA]</scope>
    <source>
        <strain evidence="1 2">CBS 102.39</strain>
    </source>
</reference>
<name>A0A8H4R6V2_9AGAR</name>
<keyword evidence="2" id="KW-1185">Reference proteome</keyword>
<comment type="caution">
    <text evidence="1">The sequence shown here is derived from an EMBL/GenBank/DDBJ whole genome shotgun (WGS) entry which is preliminary data.</text>
</comment>
<gene>
    <name evidence="1" type="ORF">D9613_001503</name>
</gene>
<sequence length="260" mass="29113">MTSNTPTATTFWDALRNMGALQHLELSGVLPFVDSAQADIPGGKVHLPKLLYLKIRGNPNQIVWLLNGVVLRLDPLLDIRCEGSDARSCVVALRALSATLKAVIWHMEIIQPDVNGYAWLANYKYMVLAPRQFVCAYPEYPSLLDSHVRFSITVDHPVPDNPQPLDDLWTTIFRELSLSKIRYARMQLRAPLSPDLLAATLGALPELDNLAVADHSATNIFRALQQDPPVFPVLFRLGLSHNFCSIIQQQPRLDHTLVHL</sequence>
<evidence type="ECO:0000313" key="2">
    <source>
        <dbReference type="Proteomes" id="UP000521872"/>
    </source>
</evidence>
<protein>
    <submittedName>
        <fullName evidence="1">Uncharacterized protein</fullName>
    </submittedName>
</protein>
<dbReference type="Proteomes" id="UP000521872">
    <property type="component" value="Unassembled WGS sequence"/>
</dbReference>
<dbReference type="SUPFAM" id="SSF52047">
    <property type="entry name" value="RNI-like"/>
    <property type="match status" value="1"/>
</dbReference>
<evidence type="ECO:0000313" key="1">
    <source>
        <dbReference type="EMBL" id="KAF4623256.1"/>
    </source>
</evidence>
<dbReference type="EMBL" id="JAACJL010000001">
    <property type="protein sequence ID" value="KAF4623256.1"/>
    <property type="molecule type" value="Genomic_DNA"/>
</dbReference>
<proteinExistence type="predicted"/>